<dbReference type="Pfam" id="PF05988">
    <property type="entry name" value="DUF899"/>
    <property type="match status" value="1"/>
</dbReference>
<dbReference type="Proteomes" id="UP000638981">
    <property type="component" value="Unassembled WGS sequence"/>
</dbReference>
<dbReference type="EMBL" id="BMYJ01000005">
    <property type="protein sequence ID" value="GHC55650.1"/>
    <property type="molecule type" value="Genomic_DNA"/>
</dbReference>
<protein>
    <recommendedName>
        <fullName evidence="3">DUF899 domain-containing protein</fullName>
    </recommendedName>
</protein>
<comment type="caution">
    <text evidence="1">The sequence shown here is derived from an EMBL/GenBank/DDBJ whole genome shotgun (WGS) entry which is preliminary data.</text>
</comment>
<gene>
    <name evidence="1" type="ORF">GCM10007315_18370</name>
</gene>
<evidence type="ECO:0000313" key="2">
    <source>
        <dbReference type="Proteomes" id="UP000638981"/>
    </source>
</evidence>
<proteinExistence type="predicted"/>
<evidence type="ECO:0000313" key="1">
    <source>
        <dbReference type="EMBL" id="GHC55650.1"/>
    </source>
</evidence>
<reference evidence="1" key="1">
    <citation type="journal article" date="2014" name="Int. J. Syst. Evol. Microbiol.">
        <title>Complete genome sequence of Corynebacterium casei LMG S-19264T (=DSM 44701T), isolated from a smear-ripened cheese.</title>
        <authorList>
            <consortium name="US DOE Joint Genome Institute (JGI-PGF)"/>
            <person name="Walter F."/>
            <person name="Albersmeier A."/>
            <person name="Kalinowski J."/>
            <person name="Ruckert C."/>
        </authorList>
    </citation>
    <scope>NUCLEOTIDE SEQUENCE</scope>
    <source>
        <strain evidence="1">KCTC 23310</strain>
    </source>
</reference>
<reference evidence="1" key="2">
    <citation type="submission" date="2020-09" db="EMBL/GenBank/DDBJ databases">
        <authorList>
            <person name="Sun Q."/>
            <person name="Kim S."/>
        </authorList>
    </citation>
    <scope>NUCLEOTIDE SEQUENCE</scope>
    <source>
        <strain evidence="1">KCTC 23310</strain>
    </source>
</reference>
<dbReference type="AlphaFoldDB" id="A0A918WL66"/>
<name>A0A918WL66_9RHOB</name>
<accession>A0A918WL66</accession>
<organism evidence="1 2">
    <name type="scientific">Neogemmobacter tilapiae</name>
    <dbReference type="NCBI Taxonomy" id="875041"/>
    <lineage>
        <taxon>Bacteria</taxon>
        <taxon>Pseudomonadati</taxon>
        <taxon>Pseudomonadota</taxon>
        <taxon>Alphaproteobacteria</taxon>
        <taxon>Rhodobacterales</taxon>
        <taxon>Paracoccaceae</taxon>
        <taxon>Neogemmobacter</taxon>
    </lineage>
</organism>
<evidence type="ECO:0008006" key="3">
    <source>
        <dbReference type="Google" id="ProtNLM"/>
    </source>
</evidence>
<dbReference type="InterPro" id="IPR010296">
    <property type="entry name" value="DUF899_thioredox"/>
</dbReference>
<keyword evidence="2" id="KW-1185">Reference proteome</keyword>
<sequence length="221" mass="25054">MPELAGQPVVSRAEWQAARDALLAEEKEITRAMDRLAAKRRELPWVAVSQDYRFVTDQGEKGLIDLFAGRRQLIVYHHMLRPDDPSPCPGCSMLADELPRMEHLNARDTTLVLVSAAPLAQINAFKQRMGWGFDWVETLGTFNVDFSGHDYGPGYSVFIQNGGKVFYSYGCDDRGTEAVVGCFGTLDITPMGRQEDWQEAPEWVPQTPPYVWWRLHDQYGT</sequence>